<dbReference type="NCBIfam" id="NF041895">
    <property type="entry name" value="choice_anch_V"/>
    <property type="match status" value="1"/>
</dbReference>
<evidence type="ECO:0000256" key="1">
    <source>
        <dbReference type="SAM" id="SignalP"/>
    </source>
</evidence>
<reference evidence="3" key="1">
    <citation type="submission" date="2020-01" db="EMBL/GenBank/DDBJ databases">
        <authorList>
            <person name="Meier V. D."/>
            <person name="Meier V D."/>
        </authorList>
    </citation>
    <scope>NUCLEOTIDE SEQUENCE</scope>
    <source>
        <strain evidence="3">HLG_WM_MAG_10</strain>
    </source>
</reference>
<dbReference type="Gene3D" id="2.60.40.4060">
    <property type="entry name" value="Reeler domain"/>
    <property type="match status" value="1"/>
</dbReference>
<dbReference type="NCBIfam" id="TIGR04183">
    <property type="entry name" value="Por_Secre_tail"/>
    <property type="match status" value="1"/>
</dbReference>
<organism evidence="3">
    <name type="scientific">uncultured Aureispira sp</name>
    <dbReference type="NCBI Taxonomy" id="1331704"/>
    <lineage>
        <taxon>Bacteria</taxon>
        <taxon>Pseudomonadati</taxon>
        <taxon>Bacteroidota</taxon>
        <taxon>Saprospiria</taxon>
        <taxon>Saprospirales</taxon>
        <taxon>Saprospiraceae</taxon>
        <taxon>Aureispira</taxon>
        <taxon>environmental samples</taxon>
    </lineage>
</organism>
<dbReference type="Pfam" id="PF18962">
    <property type="entry name" value="Por_Secre_tail"/>
    <property type="match status" value="1"/>
</dbReference>
<accession>A0A6S6UFH1</accession>
<gene>
    <name evidence="3" type="ORF">HELGO_WM24005</name>
</gene>
<evidence type="ECO:0000259" key="2">
    <source>
        <dbReference type="Pfam" id="PF18962"/>
    </source>
</evidence>
<dbReference type="InterPro" id="IPR042307">
    <property type="entry name" value="Reeler_sf"/>
</dbReference>
<evidence type="ECO:0000313" key="3">
    <source>
        <dbReference type="EMBL" id="CAA6829221.1"/>
    </source>
</evidence>
<sequence length="277" mass="29642">MISVLLGAIGVLLCLQSASGGRAANNEMDRTNSPGSTGTCGIYCHGSAGLYPNTQLNVVIEDANGSVVTAYVPGQVYTLEFEVTSDGSPFGYGMQAVILDSLNMNTGDMLAVSTSETQLTRISNGREFIEHQGISNTGIFRTTWMAPPVGTGAVTIYGMGMAVNGSGTTQGDDFAAAIPVVLLESITNHTQNLQVDQSLYDVFPNPNQGAFYIKATKMEQDCFIQVFNLAGQIIYQESVTLAKNEAHQIKLNENIPGVYWVKIEQGASTQGYPIRVY</sequence>
<dbReference type="EMBL" id="CACVAQ010000472">
    <property type="protein sequence ID" value="CAA6829221.1"/>
    <property type="molecule type" value="Genomic_DNA"/>
</dbReference>
<proteinExistence type="predicted"/>
<keyword evidence="1" id="KW-0732">Signal</keyword>
<feature type="signal peptide" evidence="1">
    <location>
        <begin position="1"/>
        <end position="23"/>
    </location>
</feature>
<protein>
    <submittedName>
        <fullName evidence="3">Collagenase, putative</fullName>
    </submittedName>
</protein>
<dbReference type="AlphaFoldDB" id="A0A6S6UFH1"/>
<feature type="domain" description="Secretion system C-terminal sorting" evidence="2">
    <location>
        <begin position="202"/>
        <end position="268"/>
    </location>
</feature>
<name>A0A6S6UFH1_9BACT</name>
<dbReference type="InterPro" id="IPR026444">
    <property type="entry name" value="Secre_tail"/>
</dbReference>
<feature type="chain" id="PRO_5027642523" evidence="1">
    <location>
        <begin position="24"/>
        <end position="277"/>
    </location>
</feature>